<dbReference type="InterPro" id="IPR039421">
    <property type="entry name" value="Type_1_exporter"/>
</dbReference>
<dbReference type="GO" id="GO:0005886">
    <property type="term" value="C:plasma membrane"/>
    <property type="evidence" value="ECO:0007669"/>
    <property type="project" value="UniProtKB-SubCell"/>
</dbReference>
<dbReference type="SMART" id="SM00382">
    <property type="entry name" value="AAA"/>
    <property type="match status" value="1"/>
</dbReference>
<proteinExistence type="predicted"/>
<dbReference type="STRING" id="1765967.BW247_04780"/>
<dbReference type="AlphaFoldDB" id="A0A1P8UF69"/>
<feature type="domain" description="ABC transmembrane type-1" evidence="12">
    <location>
        <begin position="26"/>
        <end position="308"/>
    </location>
</feature>
<evidence type="ECO:0000256" key="8">
    <source>
        <dbReference type="ARBA" id="ARBA00022989"/>
    </source>
</evidence>
<keyword evidence="2" id="KW-0813">Transport</keyword>
<dbReference type="PROSITE" id="PS00211">
    <property type="entry name" value="ABC_TRANSPORTER_1"/>
    <property type="match status" value="1"/>
</dbReference>
<dbReference type="Pfam" id="PF00664">
    <property type="entry name" value="ABC_membrane"/>
    <property type="match status" value="1"/>
</dbReference>
<dbReference type="Gene3D" id="1.20.1560.10">
    <property type="entry name" value="ABC transporter type 1, transmembrane domain"/>
    <property type="match status" value="1"/>
</dbReference>
<evidence type="ECO:0000256" key="2">
    <source>
        <dbReference type="ARBA" id="ARBA00022448"/>
    </source>
</evidence>
<keyword evidence="6" id="KW-0547">Nucleotide-binding</keyword>
<evidence type="ECO:0000256" key="10">
    <source>
        <dbReference type="SAM" id="Phobius"/>
    </source>
</evidence>
<keyword evidence="4" id="KW-0997">Cell inner membrane</keyword>
<dbReference type="KEGG" id="afy:BW247_04780"/>
<feature type="transmembrane region" description="Helical" evidence="10">
    <location>
        <begin position="61"/>
        <end position="83"/>
    </location>
</feature>
<dbReference type="PANTHER" id="PTHR24221">
    <property type="entry name" value="ATP-BINDING CASSETTE SUB-FAMILY B"/>
    <property type="match status" value="1"/>
</dbReference>
<keyword evidence="7" id="KW-0067">ATP-binding</keyword>
<evidence type="ECO:0000313" key="13">
    <source>
        <dbReference type="EMBL" id="APZ42487.1"/>
    </source>
</evidence>
<evidence type="ECO:0000256" key="9">
    <source>
        <dbReference type="ARBA" id="ARBA00023136"/>
    </source>
</evidence>
<evidence type="ECO:0000259" key="11">
    <source>
        <dbReference type="PROSITE" id="PS50893"/>
    </source>
</evidence>
<comment type="subcellular location">
    <subcellularLocation>
        <location evidence="1">Cell membrane</location>
        <topology evidence="1">Multi-pass membrane protein</topology>
    </subcellularLocation>
</comment>
<accession>A0A1P8UF69</accession>
<sequence>MPRATSKALNDWLRVHVKQVRRPLTLAVGAGAANGLLLILQAWLLALTINAVVIHGHGLAYVWHWLLGLLGVFAGRAVLAALVDTAAFEAAARVKLDLRQRLYTHIEGLGPAWTRQQRSGDLANTAVDGIEALDNYYAAYLPQTVLAVFIPFAILVFVFPTDWVSGIIMLITAPLIPFFMILIGKGAERLNQRQWRKLARMSAHFFDVIEGLTTLKLFNASRYEGEIIAEISDEYRRSTMAVLRVAFLSSLILEFLATVSVAMVAVFIGFRLYYGDMHFLQGFAVLLLAPEFYLPLRTMGTQYHARMEAIGATEQIVKILNVPLPEAHAGSRTLPAGAALDIRYESVGFAYEPQHPVLSGIAFTLRQGERVALVGPSGAGKTTLSQLLLGFIRPQGGRILVNGIDLSELSESAWQAEVAWLPQRPTLFHGTLLDNIRLGRPDADPDAVREAARLANADGFIQRLPQGYDTLIGDRGQGLSGGEIQRIALARAFLKNARLVVLDEASASLDPETESLITESVERLAQDRAMLVIAHRLETVRRADRILVLDSGRIVEQGNHADLLEAGGAYANMNALYRGAAA</sequence>
<protein>
    <submittedName>
        <fullName evidence="13">Thiol reductant ABC exporter subunit CydD</fullName>
    </submittedName>
</protein>
<dbReference type="GO" id="GO:0140359">
    <property type="term" value="F:ABC-type transporter activity"/>
    <property type="evidence" value="ECO:0007669"/>
    <property type="project" value="InterPro"/>
</dbReference>
<feature type="domain" description="ABC transporter" evidence="11">
    <location>
        <begin position="342"/>
        <end position="576"/>
    </location>
</feature>
<feature type="transmembrane region" description="Helical" evidence="10">
    <location>
        <begin position="163"/>
        <end position="183"/>
    </location>
</feature>
<feature type="transmembrane region" description="Helical" evidence="10">
    <location>
        <begin position="137"/>
        <end position="157"/>
    </location>
</feature>
<evidence type="ECO:0000259" key="12">
    <source>
        <dbReference type="PROSITE" id="PS50929"/>
    </source>
</evidence>
<dbReference type="SUPFAM" id="SSF52540">
    <property type="entry name" value="P-loop containing nucleoside triphosphate hydrolases"/>
    <property type="match status" value="1"/>
</dbReference>
<dbReference type="InterPro" id="IPR011527">
    <property type="entry name" value="ABC1_TM_dom"/>
</dbReference>
<evidence type="ECO:0000256" key="7">
    <source>
        <dbReference type="ARBA" id="ARBA00022840"/>
    </source>
</evidence>
<keyword evidence="5 10" id="KW-0812">Transmembrane</keyword>
<evidence type="ECO:0000256" key="1">
    <source>
        <dbReference type="ARBA" id="ARBA00004651"/>
    </source>
</evidence>
<evidence type="ECO:0000256" key="6">
    <source>
        <dbReference type="ARBA" id="ARBA00022741"/>
    </source>
</evidence>
<dbReference type="Pfam" id="PF00005">
    <property type="entry name" value="ABC_tran"/>
    <property type="match status" value="1"/>
</dbReference>
<dbReference type="FunFam" id="3.40.50.300:FF:001001">
    <property type="entry name" value="Multidrug ABC transporter ATP-binding protein"/>
    <property type="match status" value="1"/>
</dbReference>
<dbReference type="Proteomes" id="UP000243807">
    <property type="component" value="Chromosome"/>
</dbReference>
<dbReference type="GO" id="GO:0042883">
    <property type="term" value="P:cysteine transport"/>
    <property type="evidence" value="ECO:0007669"/>
    <property type="project" value="InterPro"/>
</dbReference>
<feature type="transmembrane region" description="Helical" evidence="10">
    <location>
        <begin position="279"/>
        <end position="296"/>
    </location>
</feature>
<evidence type="ECO:0000256" key="5">
    <source>
        <dbReference type="ARBA" id="ARBA00022692"/>
    </source>
</evidence>
<organism evidence="13 14">
    <name type="scientific">Acidihalobacter ferrooxydans</name>
    <dbReference type="NCBI Taxonomy" id="1765967"/>
    <lineage>
        <taxon>Bacteria</taxon>
        <taxon>Pseudomonadati</taxon>
        <taxon>Pseudomonadota</taxon>
        <taxon>Gammaproteobacteria</taxon>
        <taxon>Chromatiales</taxon>
        <taxon>Ectothiorhodospiraceae</taxon>
        <taxon>Acidihalobacter</taxon>
    </lineage>
</organism>
<dbReference type="InterPro" id="IPR003439">
    <property type="entry name" value="ABC_transporter-like_ATP-bd"/>
</dbReference>
<dbReference type="GO" id="GO:0016887">
    <property type="term" value="F:ATP hydrolysis activity"/>
    <property type="evidence" value="ECO:0007669"/>
    <property type="project" value="InterPro"/>
</dbReference>
<dbReference type="PROSITE" id="PS50929">
    <property type="entry name" value="ABC_TM1F"/>
    <property type="match status" value="1"/>
</dbReference>
<dbReference type="CDD" id="cd18584">
    <property type="entry name" value="ABC_6TM_AarD_CydD"/>
    <property type="match status" value="1"/>
</dbReference>
<dbReference type="InterPro" id="IPR014216">
    <property type="entry name" value="ABC_transptr_CydD"/>
</dbReference>
<name>A0A1P8UF69_9GAMM</name>
<gene>
    <name evidence="13" type="ORF">BW247_04780</name>
</gene>
<evidence type="ECO:0000313" key="14">
    <source>
        <dbReference type="Proteomes" id="UP000243807"/>
    </source>
</evidence>
<dbReference type="NCBIfam" id="TIGR02857">
    <property type="entry name" value="CydD"/>
    <property type="match status" value="1"/>
</dbReference>
<dbReference type="Gene3D" id="3.40.50.300">
    <property type="entry name" value="P-loop containing nucleotide triphosphate hydrolases"/>
    <property type="match status" value="1"/>
</dbReference>
<keyword evidence="8 10" id="KW-1133">Transmembrane helix</keyword>
<keyword evidence="9 10" id="KW-0472">Membrane</keyword>
<feature type="transmembrane region" description="Helical" evidence="10">
    <location>
        <begin position="24"/>
        <end position="49"/>
    </location>
</feature>
<dbReference type="InterPro" id="IPR003593">
    <property type="entry name" value="AAA+_ATPase"/>
</dbReference>
<evidence type="ECO:0000256" key="4">
    <source>
        <dbReference type="ARBA" id="ARBA00022519"/>
    </source>
</evidence>
<dbReference type="GO" id="GO:0005524">
    <property type="term" value="F:ATP binding"/>
    <property type="evidence" value="ECO:0007669"/>
    <property type="project" value="UniProtKB-KW"/>
</dbReference>
<keyword evidence="14" id="KW-1185">Reference proteome</keyword>
<dbReference type="PANTHER" id="PTHR24221:SF590">
    <property type="entry name" value="COMPONENT LINKED WITH THE ASSEMBLY OF CYTOCHROME' TRANSPORT TRANSMEMBRANE ATP-BINDING PROTEIN ABC TRANSPORTER CYDD-RELATED"/>
    <property type="match status" value="1"/>
</dbReference>
<dbReference type="EMBL" id="CP019434">
    <property type="protein sequence ID" value="APZ42487.1"/>
    <property type="molecule type" value="Genomic_DNA"/>
</dbReference>
<dbReference type="InterPro" id="IPR017871">
    <property type="entry name" value="ABC_transporter-like_CS"/>
</dbReference>
<evidence type="ECO:0000256" key="3">
    <source>
        <dbReference type="ARBA" id="ARBA00022475"/>
    </source>
</evidence>
<keyword evidence="3" id="KW-1003">Cell membrane</keyword>
<dbReference type="SUPFAM" id="SSF90123">
    <property type="entry name" value="ABC transporter transmembrane region"/>
    <property type="match status" value="1"/>
</dbReference>
<dbReference type="InterPro" id="IPR027417">
    <property type="entry name" value="P-loop_NTPase"/>
</dbReference>
<reference evidence="13 14" key="1">
    <citation type="submission" date="2017-01" db="EMBL/GenBank/DDBJ databases">
        <title>Draft sequence of Acidihalobacter ferrooxidans strain DSM 14175 (strain V8).</title>
        <authorList>
            <person name="Khaleque H.N."/>
            <person name="Ramsay J.P."/>
            <person name="Murphy R.J.T."/>
            <person name="Kaksonen A.H."/>
            <person name="Boxall N.J."/>
            <person name="Watkin E.L.J."/>
        </authorList>
    </citation>
    <scope>NUCLEOTIDE SEQUENCE [LARGE SCALE GENOMIC DNA]</scope>
    <source>
        <strain evidence="13 14">V8</strain>
    </source>
</reference>
<dbReference type="InterPro" id="IPR036640">
    <property type="entry name" value="ABC1_TM_sf"/>
</dbReference>
<feature type="transmembrane region" description="Helical" evidence="10">
    <location>
        <begin position="245"/>
        <end position="273"/>
    </location>
</feature>
<dbReference type="PROSITE" id="PS50893">
    <property type="entry name" value="ABC_TRANSPORTER_2"/>
    <property type="match status" value="1"/>
</dbReference>